<organism evidence="2 3">
    <name type="scientific">Pseudopithomyces chartarum</name>
    <dbReference type="NCBI Taxonomy" id="1892770"/>
    <lineage>
        <taxon>Eukaryota</taxon>
        <taxon>Fungi</taxon>
        <taxon>Dikarya</taxon>
        <taxon>Ascomycota</taxon>
        <taxon>Pezizomycotina</taxon>
        <taxon>Dothideomycetes</taxon>
        <taxon>Pleosporomycetidae</taxon>
        <taxon>Pleosporales</taxon>
        <taxon>Massarineae</taxon>
        <taxon>Didymosphaeriaceae</taxon>
        <taxon>Pseudopithomyces</taxon>
    </lineage>
</organism>
<evidence type="ECO:0000256" key="1">
    <source>
        <dbReference type="SAM" id="MobiDB-lite"/>
    </source>
</evidence>
<gene>
    <name evidence="2" type="ORF">GRF29_216g695250</name>
</gene>
<name>A0AAN6LQW3_9PLEO</name>
<dbReference type="AlphaFoldDB" id="A0AAN6LQW3"/>
<feature type="compositionally biased region" description="Pro residues" evidence="1">
    <location>
        <begin position="36"/>
        <end position="45"/>
    </location>
</feature>
<comment type="caution">
    <text evidence="2">The sequence shown here is derived from an EMBL/GenBank/DDBJ whole genome shotgun (WGS) entry which is preliminary data.</text>
</comment>
<feature type="compositionally biased region" description="Polar residues" evidence="1">
    <location>
        <begin position="70"/>
        <end position="87"/>
    </location>
</feature>
<feature type="compositionally biased region" description="Polar residues" evidence="1">
    <location>
        <begin position="1"/>
        <end position="10"/>
    </location>
</feature>
<feature type="region of interest" description="Disordered" evidence="1">
    <location>
        <begin position="1"/>
        <end position="116"/>
    </location>
</feature>
<evidence type="ECO:0000313" key="3">
    <source>
        <dbReference type="Proteomes" id="UP001280581"/>
    </source>
</evidence>
<dbReference type="Proteomes" id="UP001280581">
    <property type="component" value="Unassembled WGS sequence"/>
</dbReference>
<proteinExistence type="predicted"/>
<evidence type="ECO:0000313" key="2">
    <source>
        <dbReference type="EMBL" id="KAK3197597.1"/>
    </source>
</evidence>
<keyword evidence="3" id="KW-1185">Reference proteome</keyword>
<feature type="compositionally biased region" description="Basic and acidic residues" evidence="1">
    <location>
        <begin position="16"/>
        <end position="35"/>
    </location>
</feature>
<feature type="compositionally biased region" description="Polar residues" evidence="1">
    <location>
        <begin position="97"/>
        <end position="107"/>
    </location>
</feature>
<sequence length="116" mass="13075">MQNPSGSETPDNPAKPFHDAAYRRWEQEFERDPAKKPLPPLPRVPLPVQQSGDRFVGRLPAKREEHASSPVRQPQPTVFKSQRNDSVSVEDEDGVERTSNAGRSTFQELVDPDISE</sequence>
<reference evidence="2 3" key="1">
    <citation type="submission" date="2021-02" db="EMBL/GenBank/DDBJ databases">
        <title>Genome assembly of Pseudopithomyces chartarum.</title>
        <authorList>
            <person name="Jauregui R."/>
            <person name="Singh J."/>
            <person name="Voisey C."/>
        </authorList>
    </citation>
    <scope>NUCLEOTIDE SEQUENCE [LARGE SCALE GENOMIC DNA]</scope>
    <source>
        <strain evidence="2 3">AGR01</strain>
    </source>
</reference>
<accession>A0AAN6LQW3</accession>
<protein>
    <submittedName>
        <fullName evidence="2">Uncharacterized protein</fullName>
    </submittedName>
</protein>
<dbReference type="EMBL" id="WVTA01000018">
    <property type="protein sequence ID" value="KAK3197597.1"/>
    <property type="molecule type" value="Genomic_DNA"/>
</dbReference>